<dbReference type="PANTHER" id="PTHR34203:SF15">
    <property type="entry name" value="SLL1173 PROTEIN"/>
    <property type="match status" value="1"/>
</dbReference>
<evidence type="ECO:0000313" key="2">
    <source>
        <dbReference type="EMBL" id="PIP60400.1"/>
    </source>
</evidence>
<dbReference type="InterPro" id="IPR006342">
    <property type="entry name" value="FkbM_mtfrase"/>
</dbReference>
<dbReference type="Pfam" id="PF05050">
    <property type="entry name" value="Methyltransf_21"/>
    <property type="match status" value="1"/>
</dbReference>
<organism evidence="2 3">
    <name type="scientific">Candidatus Uhrbacteria bacterium CG22_combo_CG10-13_8_21_14_all_47_17</name>
    <dbReference type="NCBI Taxonomy" id="1975041"/>
    <lineage>
        <taxon>Bacteria</taxon>
        <taxon>Candidatus Uhriibacteriota</taxon>
    </lineage>
</organism>
<gene>
    <name evidence="2" type="ORF">COX00_03455</name>
</gene>
<sequence length="313" mass="35748">MFWKKSKACILRCIRWVFSLLPKGTSDFVYLVLFKPKPLRFLLDRILLYLLPPGITLPEGTLHFQANDPVLPAALLFGVYEASETKIMRSMIRPGMTVVDIGANIGYYTLIASRRVGNEGQILAFEPEPKTYEVLKTNIHANNIVNTQCFPLAISSHAGEERLFLSSENKMKHSLLSQDTQTDFIKVTTCTLDDFMEKRSISKVDFIKMDIEGAEGLALSGMIGTLQKLGPTIMTEYAPERLQRLGQDPVEFIQMLQRIGYCVFEISQKDERLLLICDVEDFIKNRFNYKIYTNLLCSKYLHQDILIRDLSLS</sequence>
<dbReference type="AlphaFoldDB" id="A0A2H0BTL3"/>
<comment type="caution">
    <text evidence="2">The sequence shown here is derived from an EMBL/GenBank/DDBJ whole genome shotgun (WGS) entry which is preliminary data.</text>
</comment>
<feature type="domain" description="Methyltransferase FkbM" evidence="1">
    <location>
        <begin position="100"/>
        <end position="261"/>
    </location>
</feature>
<protein>
    <recommendedName>
        <fullName evidence="1">Methyltransferase FkbM domain-containing protein</fullName>
    </recommendedName>
</protein>
<dbReference type="Gene3D" id="3.40.50.150">
    <property type="entry name" value="Vaccinia Virus protein VP39"/>
    <property type="match status" value="1"/>
</dbReference>
<evidence type="ECO:0000313" key="3">
    <source>
        <dbReference type="Proteomes" id="UP000231581"/>
    </source>
</evidence>
<dbReference type="NCBIfam" id="TIGR01444">
    <property type="entry name" value="fkbM_fam"/>
    <property type="match status" value="1"/>
</dbReference>
<dbReference type="InterPro" id="IPR029063">
    <property type="entry name" value="SAM-dependent_MTases_sf"/>
</dbReference>
<dbReference type="SUPFAM" id="SSF53335">
    <property type="entry name" value="S-adenosyl-L-methionine-dependent methyltransferases"/>
    <property type="match status" value="1"/>
</dbReference>
<accession>A0A2H0BTL3</accession>
<proteinExistence type="predicted"/>
<evidence type="ECO:0000259" key="1">
    <source>
        <dbReference type="Pfam" id="PF05050"/>
    </source>
</evidence>
<dbReference type="PANTHER" id="PTHR34203">
    <property type="entry name" value="METHYLTRANSFERASE, FKBM FAMILY PROTEIN"/>
    <property type="match status" value="1"/>
</dbReference>
<dbReference type="EMBL" id="PCSZ01000065">
    <property type="protein sequence ID" value="PIP60400.1"/>
    <property type="molecule type" value="Genomic_DNA"/>
</dbReference>
<dbReference type="InterPro" id="IPR052514">
    <property type="entry name" value="SAM-dependent_MTase"/>
</dbReference>
<reference evidence="2 3" key="1">
    <citation type="submission" date="2017-09" db="EMBL/GenBank/DDBJ databases">
        <title>Depth-based differentiation of microbial function through sediment-hosted aquifers and enrichment of novel symbionts in the deep terrestrial subsurface.</title>
        <authorList>
            <person name="Probst A.J."/>
            <person name="Ladd B."/>
            <person name="Jarett J.K."/>
            <person name="Geller-Mcgrath D.E."/>
            <person name="Sieber C.M."/>
            <person name="Emerson J.B."/>
            <person name="Anantharaman K."/>
            <person name="Thomas B.C."/>
            <person name="Malmstrom R."/>
            <person name="Stieglmeier M."/>
            <person name="Klingl A."/>
            <person name="Woyke T."/>
            <person name="Ryan C.M."/>
            <person name="Banfield J.F."/>
        </authorList>
    </citation>
    <scope>NUCLEOTIDE SEQUENCE [LARGE SCALE GENOMIC DNA]</scope>
    <source>
        <strain evidence="2">CG22_combo_CG10-13_8_21_14_all_47_17</strain>
    </source>
</reference>
<dbReference type="Proteomes" id="UP000231581">
    <property type="component" value="Unassembled WGS sequence"/>
</dbReference>
<name>A0A2H0BTL3_9BACT</name>